<reference evidence="1" key="1">
    <citation type="submission" date="2014-11" db="EMBL/GenBank/DDBJ databases">
        <authorList>
            <person name="Amaro Gonzalez C."/>
        </authorList>
    </citation>
    <scope>NUCLEOTIDE SEQUENCE</scope>
</reference>
<organism evidence="1">
    <name type="scientific">Anguilla anguilla</name>
    <name type="common">European freshwater eel</name>
    <name type="synonym">Muraena anguilla</name>
    <dbReference type="NCBI Taxonomy" id="7936"/>
    <lineage>
        <taxon>Eukaryota</taxon>
        <taxon>Metazoa</taxon>
        <taxon>Chordata</taxon>
        <taxon>Craniata</taxon>
        <taxon>Vertebrata</taxon>
        <taxon>Euteleostomi</taxon>
        <taxon>Actinopterygii</taxon>
        <taxon>Neopterygii</taxon>
        <taxon>Teleostei</taxon>
        <taxon>Anguilliformes</taxon>
        <taxon>Anguillidae</taxon>
        <taxon>Anguilla</taxon>
    </lineage>
</organism>
<name>A0A0E9QW22_ANGAN</name>
<evidence type="ECO:0000313" key="1">
    <source>
        <dbReference type="EMBL" id="JAH20657.1"/>
    </source>
</evidence>
<protein>
    <submittedName>
        <fullName evidence="1">Uncharacterized protein</fullName>
    </submittedName>
</protein>
<dbReference type="AlphaFoldDB" id="A0A0E9QW22"/>
<accession>A0A0E9QW22</accession>
<sequence>MEAWPYVHWTTRLSICALANSWTKKRRLLHLWDGCLVTQNWGVKKIIDSCSKIICFAEIPYVLFDI</sequence>
<reference evidence="1" key="2">
    <citation type="journal article" date="2015" name="Fish Shellfish Immunol.">
        <title>Early steps in the European eel (Anguilla anguilla)-Vibrio vulnificus interaction in the gills: Role of the RtxA13 toxin.</title>
        <authorList>
            <person name="Callol A."/>
            <person name="Pajuelo D."/>
            <person name="Ebbesson L."/>
            <person name="Teles M."/>
            <person name="MacKenzie S."/>
            <person name="Amaro C."/>
        </authorList>
    </citation>
    <scope>NUCLEOTIDE SEQUENCE</scope>
</reference>
<proteinExistence type="predicted"/>
<dbReference type="EMBL" id="GBXM01087920">
    <property type="protein sequence ID" value="JAH20657.1"/>
    <property type="molecule type" value="Transcribed_RNA"/>
</dbReference>